<feature type="compositionally biased region" description="Basic and acidic residues" evidence="4">
    <location>
        <begin position="433"/>
        <end position="457"/>
    </location>
</feature>
<dbReference type="InterPro" id="IPR001202">
    <property type="entry name" value="WW_dom"/>
</dbReference>
<dbReference type="PANTHER" id="PTHR15377:SF5">
    <property type="entry name" value="TRANSCRIPTION ELONGATION REGULATOR 1-LIKE PROTEIN"/>
    <property type="match status" value="1"/>
</dbReference>
<accession>A0A9B0WTN8</accession>
<gene>
    <name evidence="8" type="primary">TCERG1L</name>
</gene>
<feature type="domain" description="FF" evidence="6">
    <location>
        <begin position="570"/>
        <end position="625"/>
    </location>
</feature>
<dbReference type="FunFam" id="2.20.70.10:FF:000049">
    <property type="entry name" value="Transcription elongation regulator 1-like"/>
    <property type="match status" value="1"/>
</dbReference>
<dbReference type="SMART" id="SM00441">
    <property type="entry name" value="FF"/>
    <property type="match status" value="2"/>
</dbReference>
<feature type="region of interest" description="Disordered" evidence="4">
    <location>
        <begin position="433"/>
        <end position="501"/>
    </location>
</feature>
<dbReference type="Pfam" id="PF23517">
    <property type="entry name" value="WW_TCERG1"/>
    <property type="match status" value="1"/>
</dbReference>
<proteinExistence type="predicted"/>
<reference evidence="8" key="1">
    <citation type="submission" date="2025-08" db="UniProtKB">
        <authorList>
            <consortium name="RefSeq"/>
        </authorList>
    </citation>
    <scope>IDENTIFICATION</scope>
    <source>
        <tissue evidence="8">Spleen</tissue>
    </source>
</reference>
<evidence type="ECO:0000256" key="3">
    <source>
        <dbReference type="SAM" id="Coils"/>
    </source>
</evidence>
<dbReference type="Gene3D" id="2.20.70.10">
    <property type="match status" value="1"/>
</dbReference>
<dbReference type="GO" id="GO:0003712">
    <property type="term" value="F:transcription coregulator activity"/>
    <property type="evidence" value="ECO:0007669"/>
    <property type="project" value="TreeGrafter"/>
</dbReference>
<dbReference type="SUPFAM" id="SSF51045">
    <property type="entry name" value="WW domain"/>
    <property type="match status" value="1"/>
</dbReference>
<feature type="region of interest" description="Disordered" evidence="4">
    <location>
        <begin position="1"/>
        <end position="25"/>
    </location>
</feature>
<feature type="region of interest" description="Disordered" evidence="4">
    <location>
        <begin position="52"/>
        <end position="80"/>
    </location>
</feature>
<dbReference type="PANTHER" id="PTHR15377">
    <property type="entry name" value="TRANSCRIPTION ELONGATION REGULATOR 1"/>
    <property type="match status" value="1"/>
</dbReference>
<dbReference type="InterPro" id="IPR057565">
    <property type="entry name" value="WW_TCRG1_3rd"/>
</dbReference>
<dbReference type="OrthoDB" id="63972at2759"/>
<evidence type="ECO:0000313" key="8">
    <source>
        <dbReference type="RefSeq" id="XP_006867541.1"/>
    </source>
</evidence>
<sequence>MRRLAVTSGTGARQPPSKDSEGLVLTKAAKPETWRTGRRVVEEHVFCIGGSRTQRAPGRKTPAALQRPGRGSPALLRLPQPPSPALGYRLTLRLATQQTMPSFRRAGVRGPGSGARAPPVLLAAAQPPAATLLQPLAAWPAPGEPPLPLLPLPAAPDLATALHPPWLPGQWLLGAHAPVMGLSPSSTVELVPIFPHVFPSALPPPVGKSWIDKRLPNCKIIFNNSFALDSTWVYPEESRLFHGHEKPHLLADQVPISLSRPASVSRPFPTVVFAPQPVPGGCLNSLKPASSAPAIAIAAAAMVSVDPDGFRGLSPSSVQPYHVLTLAPIKIPLRSTPFSDKGRERSRAPRPPTLMLPAEGKSRAAVKEDEEPTSILVRGEESLTKGSRPVASAPVPGSPWCVVWTGDDRVFFFNPTMQLSVWEKPLDLKNRGDLNKIIEDPPHKRKLEASTTHHNEESSSDDGSEDQNMKTKRNRTEGHESLDPEEVEREDGAPRTPLPQVLLPLEERVTHFRDMLLERGVSAFSTWEKELHKIVFDPRYLLLNSEERKQIFEQFVKTRIKEEYKEKKNKLLLAKEEFKKLLEESKVSPRTTFKEFAEKHGRDQRFRLVQKRKDQEHFFNQFIQILKKRDKENRVRLRKMR</sequence>
<organism evidence="7 8">
    <name type="scientific">Chrysochloris asiatica</name>
    <name type="common">Cape golden mole</name>
    <dbReference type="NCBI Taxonomy" id="185453"/>
    <lineage>
        <taxon>Eukaryota</taxon>
        <taxon>Metazoa</taxon>
        <taxon>Chordata</taxon>
        <taxon>Craniata</taxon>
        <taxon>Vertebrata</taxon>
        <taxon>Euteleostomi</taxon>
        <taxon>Mammalia</taxon>
        <taxon>Eutheria</taxon>
        <taxon>Afrotheria</taxon>
        <taxon>Chrysochloridae</taxon>
        <taxon>Chrysochlorinae</taxon>
        <taxon>Chrysochloris</taxon>
    </lineage>
</organism>
<dbReference type="SUPFAM" id="SSF81698">
    <property type="entry name" value="FF domain"/>
    <property type="match status" value="2"/>
</dbReference>
<dbReference type="FunFam" id="1.10.10.440:FF:000004">
    <property type="entry name" value="Transcription elongation regulator 1 like"/>
    <property type="match status" value="1"/>
</dbReference>
<keyword evidence="1" id="KW-0677">Repeat</keyword>
<evidence type="ECO:0000256" key="1">
    <source>
        <dbReference type="ARBA" id="ARBA00022737"/>
    </source>
</evidence>
<feature type="domain" description="FF" evidence="6">
    <location>
        <begin position="505"/>
        <end position="558"/>
    </location>
</feature>
<evidence type="ECO:0000256" key="4">
    <source>
        <dbReference type="SAM" id="MobiDB-lite"/>
    </source>
</evidence>
<protein>
    <recommendedName>
        <fullName evidence="2">Transcription elongation regulator 1-like protein</fullName>
    </recommendedName>
</protein>
<evidence type="ECO:0000259" key="6">
    <source>
        <dbReference type="PROSITE" id="PS51676"/>
    </source>
</evidence>
<evidence type="ECO:0000259" key="5">
    <source>
        <dbReference type="PROSITE" id="PS50020"/>
    </source>
</evidence>
<dbReference type="GO" id="GO:0005634">
    <property type="term" value="C:nucleus"/>
    <property type="evidence" value="ECO:0007669"/>
    <property type="project" value="TreeGrafter"/>
</dbReference>
<dbReference type="InterPro" id="IPR002713">
    <property type="entry name" value="FF_domain"/>
</dbReference>
<dbReference type="RefSeq" id="XP_006867541.1">
    <property type="nucleotide sequence ID" value="XM_006867479.1"/>
</dbReference>
<dbReference type="Proteomes" id="UP000504623">
    <property type="component" value="Unplaced"/>
</dbReference>
<feature type="region of interest" description="Disordered" evidence="4">
    <location>
        <begin position="335"/>
        <end position="372"/>
    </location>
</feature>
<dbReference type="CTD" id="256536"/>
<dbReference type="InterPro" id="IPR036517">
    <property type="entry name" value="FF_domain_sf"/>
</dbReference>
<dbReference type="SMART" id="SM00456">
    <property type="entry name" value="WW"/>
    <property type="match status" value="1"/>
</dbReference>
<dbReference type="InterPro" id="IPR036020">
    <property type="entry name" value="WW_dom_sf"/>
</dbReference>
<keyword evidence="7" id="KW-1185">Reference proteome</keyword>
<keyword evidence="3" id="KW-0175">Coiled coil</keyword>
<dbReference type="PROSITE" id="PS50020">
    <property type="entry name" value="WW_DOMAIN_2"/>
    <property type="match status" value="1"/>
</dbReference>
<dbReference type="GeneID" id="102823988"/>
<dbReference type="GO" id="GO:0070063">
    <property type="term" value="F:RNA polymerase binding"/>
    <property type="evidence" value="ECO:0007669"/>
    <property type="project" value="InterPro"/>
</dbReference>
<dbReference type="PROSITE" id="PS51676">
    <property type="entry name" value="FF"/>
    <property type="match status" value="2"/>
</dbReference>
<evidence type="ECO:0000313" key="7">
    <source>
        <dbReference type="Proteomes" id="UP000504623"/>
    </source>
</evidence>
<dbReference type="Gene3D" id="1.10.10.440">
    <property type="entry name" value="FF domain"/>
    <property type="match status" value="2"/>
</dbReference>
<feature type="coiled-coil region" evidence="3">
    <location>
        <begin position="557"/>
        <end position="584"/>
    </location>
</feature>
<dbReference type="FunFam" id="1.10.10.440:FF:000001">
    <property type="entry name" value="Transcription elongation regulator 1 like"/>
    <property type="match status" value="1"/>
</dbReference>
<dbReference type="InterPro" id="IPR045148">
    <property type="entry name" value="TCRG1-like"/>
</dbReference>
<evidence type="ECO:0000256" key="2">
    <source>
        <dbReference type="ARBA" id="ARBA00073866"/>
    </source>
</evidence>
<feature type="domain" description="WW" evidence="5">
    <location>
        <begin position="398"/>
        <end position="427"/>
    </location>
</feature>
<dbReference type="Pfam" id="PF01846">
    <property type="entry name" value="FF"/>
    <property type="match status" value="2"/>
</dbReference>
<dbReference type="AlphaFoldDB" id="A0A9B0WTN8"/>
<dbReference type="CDD" id="cd00201">
    <property type="entry name" value="WW"/>
    <property type="match status" value="1"/>
</dbReference>
<name>A0A9B0WTN8_CHRAS</name>